<protein>
    <submittedName>
        <fullName evidence="2">Uncharacterized protein</fullName>
    </submittedName>
</protein>
<evidence type="ECO:0000256" key="1">
    <source>
        <dbReference type="SAM" id="Phobius"/>
    </source>
</evidence>
<evidence type="ECO:0000313" key="2">
    <source>
        <dbReference type="EMBL" id="MBP1045451.1"/>
    </source>
</evidence>
<reference evidence="2 3" key="1">
    <citation type="submission" date="2020-12" db="EMBL/GenBank/DDBJ databases">
        <title>Vagococcus allomyrinae sp. nov. and Enterococcus lavae sp. nov., isolated from the larvae of Allomyrina dichotoma.</title>
        <authorList>
            <person name="Lee S.D."/>
        </authorList>
    </citation>
    <scope>NUCLEOTIDE SEQUENCE [LARGE SCALE GENOMIC DNA]</scope>
    <source>
        <strain evidence="2 3">BWM-S5</strain>
    </source>
</reference>
<dbReference type="RefSeq" id="WP_209556252.1">
    <property type="nucleotide sequence ID" value="NZ_JAEDXU010000002.1"/>
</dbReference>
<feature type="transmembrane region" description="Helical" evidence="1">
    <location>
        <begin position="31"/>
        <end position="53"/>
    </location>
</feature>
<feature type="transmembrane region" description="Helical" evidence="1">
    <location>
        <begin position="7"/>
        <end position="25"/>
    </location>
</feature>
<proteinExistence type="predicted"/>
<evidence type="ECO:0000313" key="3">
    <source>
        <dbReference type="Proteomes" id="UP000673375"/>
    </source>
</evidence>
<sequence length="64" mass="7192">MFANNSLIKNILIIVLVLIVGGWALGIIGSLLWLAVRLLIPCAIIYGIVRWISDRSNASRRRKF</sequence>
<comment type="caution">
    <text evidence="2">The sequence shown here is derived from an EMBL/GenBank/DDBJ whole genome shotgun (WGS) entry which is preliminary data.</text>
</comment>
<name>A0ABS4CFP5_9ENTE</name>
<accession>A0ABS4CFP5</accession>
<dbReference type="Proteomes" id="UP000673375">
    <property type="component" value="Unassembled WGS sequence"/>
</dbReference>
<organism evidence="2 3">
    <name type="scientific">Enterococcus larvae</name>
    <dbReference type="NCBI Taxonomy" id="2794352"/>
    <lineage>
        <taxon>Bacteria</taxon>
        <taxon>Bacillati</taxon>
        <taxon>Bacillota</taxon>
        <taxon>Bacilli</taxon>
        <taxon>Lactobacillales</taxon>
        <taxon>Enterococcaceae</taxon>
        <taxon>Enterococcus</taxon>
    </lineage>
</organism>
<gene>
    <name evidence="2" type="ORF">I6N96_04125</name>
</gene>
<keyword evidence="1" id="KW-0472">Membrane</keyword>
<dbReference type="EMBL" id="JAEDXU010000002">
    <property type="protein sequence ID" value="MBP1045451.1"/>
    <property type="molecule type" value="Genomic_DNA"/>
</dbReference>
<keyword evidence="1" id="KW-1133">Transmembrane helix</keyword>
<keyword evidence="3" id="KW-1185">Reference proteome</keyword>
<keyword evidence="1" id="KW-0812">Transmembrane</keyword>